<sequence>MGNWLPLEVLSEVAEYLEEDRDSLVQCTLVCRWWKAVFERLLYRKLDVRSNDLDTSIGDLSLTWFQVLISGAGNTRRSFIKRLNYHIVLPYDLGVWSNHIPDDQAYRKANDDVFRVAITDLFAALSLWENTRFSLALDLVGCQKTIEPGMEETFFDWQEEEQAAAPYQARLYSSELSKLPDLWSISKLLVSDDDINSTGIWSGTTFEIAQCFPTLQTLELDYAAHEDSESQRERRRALTEGIKKLPPTLKTFHYSELDNPIMEMENEPVDLLLGGSDMLAPTMRDFALQLRELKLIGITISPDFLWPLDQTGKPASSTTAVSWPHLETFELGLLPYLPNGECLRKVPHDYPITIKPEPFHRFCIAMGYAARHMPRLTSIEYCVCFEDDCFNRFNFSHYVSKVTATRKGILRWISRWHSEECPVQYVPDERVKNAWGWSQDTEVFNPYGLNKEIIWKLPCWPPESWSYGI</sequence>
<dbReference type="Proteomes" id="UP001610335">
    <property type="component" value="Unassembled WGS sequence"/>
</dbReference>
<reference evidence="2 3" key="1">
    <citation type="submission" date="2024-07" db="EMBL/GenBank/DDBJ databases">
        <title>Section-level genome sequencing and comparative genomics of Aspergillus sections Usti and Cavernicolus.</title>
        <authorList>
            <consortium name="Lawrence Berkeley National Laboratory"/>
            <person name="Nybo J.L."/>
            <person name="Vesth T.C."/>
            <person name="Theobald S."/>
            <person name="Frisvad J.C."/>
            <person name="Larsen T.O."/>
            <person name="Kjaerboelling I."/>
            <person name="Rothschild-Mancinelli K."/>
            <person name="Lyhne E.K."/>
            <person name="Kogle M.E."/>
            <person name="Barry K."/>
            <person name="Clum A."/>
            <person name="Na H."/>
            <person name="Ledsgaard L."/>
            <person name="Lin J."/>
            <person name="Lipzen A."/>
            <person name="Kuo A."/>
            <person name="Riley R."/>
            <person name="Mondo S."/>
            <person name="LaButti K."/>
            <person name="Haridas S."/>
            <person name="Pangalinan J."/>
            <person name="Salamov A.A."/>
            <person name="Simmons B.A."/>
            <person name="Magnuson J.K."/>
            <person name="Chen J."/>
            <person name="Drula E."/>
            <person name="Henrissat B."/>
            <person name="Wiebenga A."/>
            <person name="Lubbers R.J."/>
            <person name="Gomes A.C."/>
            <person name="Makela M.R."/>
            <person name="Stajich J."/>
            <person name="Grigoriev I.V."/>
            <person name="Mortensen U.H."/>
            <person name="De vries R.P."/>
            <person name="Baker S.E."/>
            <person name="Andersen M.R."/>
        </authorList>
    </citation>
    <scope>NUCLEOTIDE SEQUENCE [LARGE SCALE GENOMIC DNA]</scope>
    <source>
        <strain evidence="2 3">CBS 600.67</strain>
    </source>
</reference>
<evidence type="ECO:0000259" key="1">
    <source>
        <dbReference type="Pfam" id="PF12937"/>
    </source>
</evidence>
<dbReference type="EMBL" id="JBFXLS010000082">
    <property type="protein sequence ID" value="KAL2818742.1"/>
    <property type="molecule type" value="Genomic_DNA"/>
</dbReference>
<proteinExistence type="predicted"/>
<dbReference type="Pfam" id="PF12937">
    <property type="entry name" value="F-box-like"/>
    <property type="match status" value="1"/>
</dbReference>
<evidence type="ECO:0000313" key="3">
    <source>
        <dbReference type="Proteomes" id="UP001610335"/>
    </source>
</evidence>
<dbReference type="CDD" id="cd09917">
    <property type="entry name" value="F-box_SF"/>
    <property type="match status" value="1"/>
</dbReference>
<accession>A0ABR4HVI1</accession>
<organism evidence="2 3">
    <name type="scientific">Aspergillus cavernicola</name>
    <dbReference type="NCBI Taxonomy" id="176166"/>
    <lineage>
        <taxon>Eukaryota</taxon>
        <taxon>Fungi</taxon>
        <taxon>Dikarya</taxon>
        <taxon>Ascomycota</taxon>
        <taxon>Pezizomycotina</taxon>
        <taxon>Eurotiomycetes</taxon>
        <taxon>Eurotiomycetidae</taxon>
        <taxon>Eurotiales</taxon>
        <taxon>Aspergillaceae</taxon>
        <taxon>Aspergillus</taxon>
        <taxon>Aspergillus subgen. Nidulantes</taxon>
    </lineage>
</organism>
<gene>
    <name evidence="2" type="ORF">BDW59DRAFT_151926</name>
</gene>
<dbReference type="SUPFAM" id="SSF81383">
    <property type="entry name" value="F-box domain"/>
    <property type="match status" value="1"/>
</dbReference>
<dbReference type="InterPro" id="IPR036047">
    <property type="entry name" value="F-box-like_dom_sf"/>
</dbReference>
<evidence type="ECO:0000313" key="2">
    <source>
        <dbReference type="EMBL" id="KAL2818742.1"/>
    </source>
</evidence>
<name>A0ABR4HVI1_9EURO</name>
<comment type="caution">
    <text evidence="2">The sequence shown here is derived from an EMBL/GenBank/DDBJ whole genome shotgun (WGS) entry which is preliminary data.</text>
</comment>
<feature type="domain" description="F-box" evidence="1">
    <location>
        <begin position="5"/>
        <end position="48"/>
    </location>
</feature>
<keyword evidence="3" id="KW-1185">Reference proteome</keyword>
<protein>
    <recommendedName>
        <fullName evidence="1">F-box domain-containing protein</fullName>
    </recommendedName>
</protein>
<dbReference type="InterPro" id="IPR001810">
    <property type="entry name" value="F-box_dom"/>
</dbReference>